<dbReference type="AlphaFoldDB" id="A0A433DN72"/>
<dbReference type="GO" id="GO:0005739">
    <property type="term" value="C:mitochondrion"/>
    <property type="evidence" value="ECO:0007669"/>
    <property type="project" value="UniProtKB-SubCell"/>
</dbReference>
<keyword evidence="6" id="KW-1185">Reference proteome</keyword>
<evidence type="ECO:0000256" key="1">
    <source>
        <dbReference type="ARBA" id="ARBA00004173"/>
    </source>
</evidence>
<evidence type="ECO:0000256" key="2">
    <source>
        <dbReference type="ARBA" id="ARBA00022980"/>
    </source>
</evidence>
<reference evidence="5 6" key="1">
    <citation type="journal article" date="2018" name="New Phytol.">
        <title>Phylogenomics of Endogonaceae and evolution of mycorrhizas within Mucoromycota.</title>
        <authorList>
            <person name="Chang Y."/>
            <person name="Desiro A."/>
            <person name="Na H."/>
            <person name="Sandor L."/>
            <person name="Lipzen A."/>
            <person name="Clum A."/>
            <person name="Barry K."/>
            <person name="Grigoriev I.V."/>
            <person name="Martin F.M."/>
            <person name="Stajich J.E."/>
            <person name="Smith M.E."/>
            <person name="Bonito G."/>
            <person name="Spatafora J.W."/>
        </authorList>
    </citation>
    <scope>NUCLEOTIDE SEQUENCE [LARGE SCALE GENOMIC DNA]</scope>
    <source>
        <strain evidence="5 6">GMNB39</strain>
    </source>
</reference>
<keyword evidence="4" id="KW-0687">Ribonucleoprotein</keyword>
<dbReference type="OrthoDB" id="1696305at2759"/>
<organism evidence="5 6">
    <name type="scientific">Jimgerdemannia flammicorona</name>
    <dbReference type="NCBI Taxonomy" id="994334"/>
    <lineage>
        <taxon>Eukaryota</taxon>
        <taxon>Fungi</taxon>
        <taxon>Fungi incertae sedis</taxon>
        <taxon>Mucoromycota</taxon>
        <taxon>Mucoromycotina</taxon>
        <taxon>Endogonomycetes</taxon>
        <taxon>Endogonales</taxon>
        <taxon>Endogonaceae</taxon>
        <taxon>Jimgerdemannia</taxon>
    </lineage>
</organism>
<sequence length="110" mass="12440">MSKTALLERLTTGLGATKINPSVRKVSLVYSFKGKHNCMGAKHFRRRNLPRLRYANPSVEFIVTKSQVETIVPTLTIEFADETKKVFEVPRMRSEAICRQLLEVAAAESM</sequence>
<gene>
    <name evidence="5" type="ORF">BC936DRAFT_147577</name>
</gene>
<dbReference type="GO" id="GO:0005840">
    <property type="term" value="C:ribosome"/>
    <property type="evidence" value="ECO:0007669"/>
    <property type="project" value="UniProtKB-KW"/>
</dbReference>
<dbReference type="GO" id="GO:1990904">
    <property type="term" value="C:ribonucleoprotein complex"/>
    <property type="evidence" value="ECO:0007669"/>
    <property type="project" value="UniProtKB-KW"/>
</dbReference>
<name>A0A433DN72_9FUNG</name>
<dbReference type="Proteomes" id="UP000268093">
    <property type="component" value="Unassembled WGS sequence"/>
</dbReference>
<evidence type="ECO:0000313" key="5">
    <source>
        <dbReference type="EMBL" id="RUP52330.1"/>
    </source>
</evidence>
<proteinExistence type="predicted"/>
<dbReference type="Pfam" id="PF05047">
    <property type="entry name" value="L51_S25_CI-B8"/>
    <property type="match status" value="1"/>
</dbReference>
<dbReference type="EMBL" id="RBNI01000066">
    <property type="protein sequence ID" value="RUP52330.1"/>
    <property type="molecule type" value="Genomic_DNA"/>
</dbReference>
<dbReference type="PANTHER" id="PTHR13274:SF2">
    <property type="entry name" value="SMALL RIBOSOMAL SUBUNIT PROTEIN MS25"/>
    <property type="match status" value="1"/>
</dbReference>
<dbReference type="InterPro" id="IPR036249">
    <property type="entry name" value="Thioredoxin-like_sf"/>
</dbReference>
<dbReference type="Gene3D" id="3.40.30.10">
    <property type="entry name" value="Glutaredoxin"/>
    <property type="match status" value="1"/>
</dbReference>
<keyword evidence="3" id="KW-0496">Mitochondrion</keyword>
<evidence type="ECO:0000256" key="3">
    <source>
        <dbReference type="ARBA" id="ARBA00023128"/>
    </source>
</evidence>
<dbReference type="GO" id="GO:0003735">
    <property type="term" value="F:structural constituent of ribosome"/>
    <property type="evidence" value="ECO:0007669"/>
    <property type="project" value="InterPro"/>
</dbReference>
<comment type="subcellular location">
    <subcellularLocation>
        <location evidence="1">Mitochondrion</location>
    </subcellularLocation>
</comment>
<dbReference type="InterPro" id="IPR040049">
    <property type="entry name" value="Ribosomal_mS25/mL61"/>
</dbReference>
<dbReference type="InterPro" id="IPR007741">
    <property type="entry name" value="Ribosomal_mL43/mS25/NADH_DH"/>
</dbReference>
<dbReference type="SUPFAM" id="SSF52833">
    <property type="entry name" value="Thioredoxin-like"/>
    <property type="match status" value="1"/>
</dbReference>
<accession>A0A433DN72</accession>
<protein>
    <submittedName>
        <fullName evidence="5">Uncharacterized protein</fullName>
    </submittedName>
</protein>
<evidence type="ECO:0000256" key="4">
    <source>
        <dbReference type="ARBA" id="ARBA00023274"/>
    </source>
</evidence>
<keyword evidence="2" id="KW-0689">Ribosomal protein</keyword>
<comment type="caution">
    <text evidence="5">The sequence shown here is derived from an EMBL/GenBank/DDBJ whole genome shotgun (WGS) entry which is preliminary data.</text>
</comment>
<dbReference type="PANTHER" id="PTHR13274">
    <property type="entry name" value="MITOCHONDRIAL RIBOSOMAL PROTEIN S25"/>
    <property type="match status" value="1"/>
</dbReference>
<evidence type="ECO:0000313" key="6">
    <source>
        <dbReference type="Proteomes" id="UP000268093"/>
    </source>
</evidence>